<dbReference type="Proteomes" id="UP000271374">
    <property type="component" value="Unassembled WGS sequence"/>
</dbReference>
<protein>
    <submittedName>
        <fullName evidence="1">YozD family protein</fullName>
    </submittedName>
</protein>
<accession>A0A3S0IAD2</accession>
<name>A0A3S0IAD2_9BACI</name>
<evidence type="ECO:0000313" key="1">
    <source>
        <dbReference type="EMBL" id="RTR31058.1"/>
    </source>
</evidence>
<dbReference type="AlphaFoldDB" id="A0A3S0IAD2"/>
<reference evidence="1 2" key="1">
    <citation type="submission" date="2018-12" db="EMBL/GenBank/DDBJ databases">
        <title>Bacillus yapensis draft genome sequence.</title>
        <authorList>
            <person name="Yu L."/>
            <person name="Xu X."/>
            <person name="Tang X."/>
        </authorList>
    </citation>
    <scope>NUCLEOTIDE SEQUENCE [LARGE SCALE GENOMIC DNA]</scope>
    <source>
        <strain evidence="1 2">XXST-01</strain>
    </source>
</reference>
<comment type="caution">
    <text evidence="1">The sequence shown here is derived from an EMBL/GenBank/DDBJ whole genome shotgun (WGS) entry which is preliminary data.</text>
</comment>
<sequence>MREIEVFIDTDEIADFFFQELLRRGYAPSDGEVEELADITFEYLLAKCIIDEEMEDR</sequence>
<dbReference type="InterPro" id="IPR025545">
    <property type="entry name" value="YozD"/>
</dbReference>
<dbReference type="EMBL" id="RXNT01000009">
    <property type="protein sequence ID" value="RTR31058.1"/>
    <property type="molecule type" value="Genomic_DNA"/>
</dbReference>
<keyword evidence="2" id="KW-1185">Reference proteome</keyword>
<dbReference type="Pfam" id="PF14162">
    <property type="entry name" value="YozD"/>
    <property type="match status" value="1"/>
</dbReference>
<dbReference type="OrthoDB" id="2971944at2"/>
<proteinExistence type="predicted"/>
<evidence type="ECO:0000313" key="2">
    <source>
        <dbReference type="Proteomes" id="UP000271374"/>
    </source>
</evidence>
<gene>
    <name evidence="1" type="ORF">EKG37_12200</name>
</gene>
<organism evidence="1 2">
    <name type="scientific">Bacillus yapensis</name>
    <dbReference type="NCBI Taxonomy" id="2492960"/>
    <lineage>
        <taxon>Bacteria</taxon>
        <taxon>Bacillati</taxon>
        <taxon>Bacillota</taxon>
        <taxon>Bacilli</taxon>
        <taxon>Bacillales</taxon>
        <taxon>Bacillaceae</taxon>
        <taxon>Bacillus</taxon>
    </lineage>
</organism>
<dbReference type="RefSeq" id="WP_126408951.1">
    <property type="nucleotide sequence ID" value="NZ_RXNT01000009.1"/>
</dbReference>